<gene>
    <name evidence="1" type="primary">ohyA</name>
    <name evidence="1" type="ORF">AVENLUH13518_01542</name>
</gene>
<protein>
    <submittedName>
        <fullName evidence="1">Oleate hydratase</fullName>
        <ecNumber evidence="1">4.2.1.53</ecNumber>
    </submittedName>
</protein>
<accession>A0A150HWL9</accession>
<dbReference type="SUPFAM" id="SSF51905">
    <property type="entry name" value="FAD/NAD(P)-binding domain"/>
    <property type="match status" value="1"/>
</dbReference>
<sequence>MQSKKRNTLNTSKSHIWIVGGGIAGMAAAAFAIRDAKVPAQNIHILEELDVSGGSMDGGHNPLNPNHAWVTRGGRMLTDETYLCTWDLFSTIPSLEDPNTSVREECTQFNEQIKTHAQARLIDSKHAILDAEKLGLSTMHRAQMLRLLALKENRIGSRRIDEFFDDAFFQTNFWRMWRTTFAFQKWHSAAELRRYFLRFIQELPRIHTLAGVKRTKYNQYDSMILPLQRWLVEQGVDVRFGSYVTDADFSEDAKTGERKATKLYLKVPEGTEQIELNAEDAALFTIGSITADSRYGDKHDVPELIRDRQDHGWRLWETLAQKAPDFGRPMTFYGNVDEHKWKSFTLTMHDDVLLKRIIAYTGNEPGTGALMTWFESGWHLSVVVPAQPHFADLPEGKFTLWGYGFEIDHIGDYIKKPMSEATGQEILIELIHQLGFDDILDHVLAHTDITTVMMPYASALFACRKEGDRPLLIPENAANFAFLGQFVELEDDVVFTVEYSIRGAMLAIYELFGVDREVPDIYNGLLDPKVGLKALEAVFH</sequence>
<keyword evidence="1" id="KW-0456">Lyase</keyword>
<dbReference type="GO" id="GO:0050151">
    <property type="term" value="F:oleate hydratase activity"/>
    <property type="evidence" value="ECO:0007669"/>
    <property type="project" value="UniProtKB-EC"/>
</dbReference>
<dbReference type="AlphaFoldDB" id="A0A150HWL9"/>
<dbReference type="EMBL" id="JRHX01000042">
    <property type="protein sequence ID" value="KXZ71093.1"/>
    <property type="molecule type" value="Genomic_DNA"/>
</dbReference>
<dbReference type="Gene3D" id="3.50.50.60">
    <property type="entry name" value="FAD/NAD(P)-binding domain"/>
    <property type="match status" value="3"/>
</dbReference>
<proteinExistence type="predicted"/>
<dbReference type="PATRIC" id="fig|52133.19.peg.1565"/>
<dbReference type="NCBIfam" id="NF010584">
    <property type="entry name" value="PRK13977.1"/>
    <property type="match status" value="1"/>
</dbReference>
<dbReference type="InterPro" id="IPR010354">
    <property type="entry name" value="Oleate_hydratase"/>
</dbReference>
<dbReference type="PANTHER" id="PTHR37417:SF2">
    <property type="entry name" value="67 KDA MYOSIN-CROSS-REACTIVE ANTIGEN FAMILY PROTEIN (AFU_ORTHOLOGUE AFUA_5G09970)"/>
    <property type="match status" value="1"/>
</dbReference>
<dbReference type="EC" id="4.2.1.53" evidence="1"/>
<evidence type="ECO:0000313" key="2">
    <source>
        <dbReference type="Proteomes" id="UP000075544"/>
    </source>
</evidence>
<dbReference type="Pfam" id="PF06100">
    <property type="entry name" value="MCRA"/>
    <property type="match status" value="1"/>
</dbReference>
<name>A0A150HWL9_9GAMM</name>
<dbReference type="PANTHER" id="PTHR37417">
    <property type="entry name" value="67 KDA MYOSIN-CROSS-REACTIVE ANTIGEN FAMILY PROTEIN (AFU_ORTHOLOGUE AFUA_5G09970)"/>
    <property type="match status" value="1"/>
</dbReference>
<organism evidence="1 2">
    <name type="scientific">Acinetobacter venetianus</name>
    <dbReference type="NCBI Taxonomy" id="52133"/>
    <lineage>
        <taxon>Bacteria</taxon>
        <taxon>Pseudomonadati</taxon>
        <taxon>Pseudomonadota</taxon>
        <taxon>Gammaproteobacteria</taxon>
        <taxon>Moraxellales</taxon>
        <taxon>Moraxellaceae</taxon>
        <taxon>Acinetobacter</taxon>
    </lineage>
</organism>
<evidence type="ECO:0000313" key="1">
    <source>
        <dbReference type="EMBL" id="KXZ71093.1"/>
    </source>
</evidence>
<dbReference type="InterPro" id="IPR036188">
    <property type="entry name" value="FAD/NAD-bd_sf"/>
</dbReference>
<dbReference type="GO" id="GO:0006631">
    <property type="term" value="P:fatty acid metabolic process"/>
    <property type="evidence" value="ECO:0007669"/>
    <property type="project" value="InterPro"/>
</dbReference>
<comment type="caution">
    <text evidence="1">The sequence shown here is derived from an EMBL/GenBank/DDBJ whole genome shotgun (WGS) entry which is preliminary data.</text>
</comment>
<reference evidence="1 2" key="1">
    <citation type="journal article" date="2016" name="Sci. Rep.">
        <title>Genomic and phenotypic characterization of the species Acinetobacter venetianus.</title>
        <authorList>
            <person name="Fondi M."/>
            <person name="Maida I."/>
            <person name="Perrin E."/>
            <person name="Orlandini V."/>
            <person name="La Torre L."/>
            <person name="Bosi E."/>
            <person name="Negroni A."/>
            <person name="Zanaroli G."/>
            <person name="Fava F."/>
            <person name="Decorosi F."/>
            <person name="Giovannetti L."/>
            <person name="Viti C."/>
            <person name="Vaneechoutte M."/>
            <person name="Dijkshoorn L."/>
            <person name="Fani R."/>
        </authorList>
    </citation>
    <scope>NUCLEOTIDE SEQUENCE [LARGE SCALE GENOMIC DNA]</scope>
    <source>
        <strain evidence="1 2">LUH13518</strain>
    </source>
</reference>
<dbReference type="GO" id="GO:0071949">
    <property type="term" value="F:FAD binding"/>
    <property type="evidence" value="ECO:0007669"/>
    <property type="project" value="InterPro"/>
</dbReference>
<dbReference type="Proteomes" id="UP000075544">
    <property type="component" value="Unassembled WGS sequence"/>
</dbReference>